<keyword evidence="2" id="KW-1185">Reference proteome</keyword>
<organism evidence="1 2">
    <name type="scientific">Vitis vinifera</name>
    <name type="common">Grape</name>
    <dbReference type="NCBI Taxonomy" id="29760"/>
    <lineage>
        <taxon>Eukaryota</taxon>
        <taxon>Viridiplantae</taxon>
        <taxon>Streptophyta</taxon>
        <taxon>Embryophyta</taxon>
        <taxon>Tracheophyta</taxon>
        <taxon>Spermatophyta</taxon>
        <taxon>Magnoliopsida</taxon>
        <taxon>eudicotyledons</taxon>
        <taxon>Gunneridae</taxon>
        <taxon>Pentapetalae</taxon>
        <taxon>rosids</taxon>
        <taxon>Vitales</taxon>
        <taxon>Vitaceae</taxon>
        <taxon>Viteae</taxon>
        <taxon>Vitis</taxon>
    </lineage>
</organism>
<evidence type="ECO:0000313" key="2">
    <source>
        <dbReference type="Proteomes" id="UP001227230"/>
    </source>
</evidence>
<proteinExistence type="predicted"/>
<evidence type="ECO:0000313" key="1">
    <source>
        <dbReference type="EMBL" id="WKA12824.1"/>
    </source>
</evidence>
<accession>A0ABY9E256</accession>
<reference evidence="1 2" key="1">
    <citation type="journal article" date="2023" name="Hortic Res">
        <title>The complete reference genome for grapevine (Vitis vinifera L.) genetics and breeding.</title>
        <authorList>
            <person name="Shi X."/>
            <person name="Cao S."/>
            <person name="Wang X."/>
            <person name="Huang S."/>
            <person name="Wang Y."/>
            <person name="Liu Z."/>
            <person name="Liu W."/>
            <person name="Leng X."/>
            <person name="Peng Y."/>
            <person name="Wang N."/>
            <person name="Wang Y."/>
            <person name="Ma Z."/>
            <person name="Xu X."/>
            <person name="Zhang F."/>
            <person name="Xue H."/>
            <person name="Zhong H."/>
            <person name="Wang Y."/>
            <person name="Zhang K."/>
            <person name="Velt A."/>
            <person name="Avia K."/>
            <person name="Holtgrawe D."/>
            <person name="Grimplet J."/>
            <person name="Matus J.T."/>
            <person name="Ware D."/>
            <person name="Wu X."/>
            <person name="Wang H."/>
            <person name="Liu C."/>
            <person name="Fang Y."/>
            <person name="Rustenholz C."/>
            <person name="Cheng Z."/>
            <person name="Xiao H."/>
            <person name="Zhou Y."/>
        </authorList>
    </citation>
    <scope>NUCLEOTIDE SEQUENCE [LARGE SCALE GENOMIC DNA]</scope>
    <source>
        <strain evidence="2">cv. Pinot noir / PN40024</strain>
        <tissue evidence="1">Leaf</tissue>
    </source>
</reference>
<sequence>MGFRYAVIEALFQRRRFDWGSDAGEVEKGTTIVVGIHDGGRWESGKNVLTGDIEVGEKNSRGRIAVDEGGEDMGTVLDYNPEGEKEIRYGGQVVKVEAEDWSWCEMELRGETSVSIFSASVYGSPTL</sequence>
<dbReference type="Proteomes" id="UP001227230">
    <property type="component" value="Chromosome 19"/>
</dbReference>
<protein>
    <submittedName>
        <fullName evidence="1">Uncharacterized protein</fullName>
    </submittedName>
</protein>
<dbReference type="EMBL" id="CP126666">
    <property type="protein sequence ID" value="WKA12824.1"/>
    <property type="molecule type" value="Genomic_DNA"/>
</dbReference>
<gene>
    <name evidence="1" type="ORF">VitviT2T_030178</name>
</gene>
<name>A0ABY9E256_VITVI</name>